<dbReference type="Pfam" id="PF00270">
    <property type="entry name" value="DEAD"/>
    <property type="match status" value="1"/>
</dbReference>
<dbReference type="VEuPathDB" id="FungiDB:BDEG_24610"/>
<dbReference type="InterPro" id="IPR011545">
    <property type="entry name" value="DEAD/DEAH_box_helicase_dom"/>
</dbReference>
<reference evidence="2 3" key="2">
    <citation type="submission" date="2016-05" db="EMBL/GenBank/DDBJ databases">
        <title>Lineage-specific infection strategies underlie the spectrum of fungal disease in amphibians.</title>
        <authorList>
            <person name="Cuomo C.A."/>
            <person name="Farrer R.A."/>
            <person name="James T."/>
            <person name="Longcore J."/>
            <person name="Birren B."/>
        </authorList>
    </citation>
    <scope>NUCLEOTIDE SEQUENCE [LARGE SCALE GENOMIC DNA]</scope>
    <source>
        <strain evidence="2 3">JEL423</strain>
    </source>
</reference>
<accession>A0A177WLE0</accession>
<dbReference type="STRING" id="403673.A0A177WLE0"/>
<dbReference type="InterPro" id="IPR052247">
    <property type="entry name" value="Meiotic_Crossover_Helicase"/>
</dbReference>
<dbReference type="Gene3D" id="3.40.50.300">
    <property type="entry name" value="P-loop containing nucleotide triphosphate hydrolases"/>
    <property type="match status" value="1"/>
</dbReference>
<dbReference type="InterPro" id="IPR014001">
    <property type="entry name" value="Helicase_ATP-bd"/>
</dbReference>
<dbReference type="EMBL" id="DS022305">
    <property type="protein sequence ID" value="OAJ40928.1"/>
    <property type="molecule type" value="Genomic_DNA"/>
</dbReference>
<dbReference type="GO" id="GO:0016787">
    <property type="term" value="F:hydrolase activity"/>
    <property type="evidence" value="ECO:0007669"/>
    <property type="project" value="UniProtKB-KW"/>
</dbReference>
<dbReference type="GO" id="GO:0043138">
    <property type="term" value="F:3'-5' DNA helicase activity"/>
    <property type="evidence" value="ECO:0007669"/>
    <property type="project" value="UniProtKB-EC"/>
</dbReference>
<dbReference type="PANTHER" id="PTHR47835:SF3">
    <property type="entry name" value="HELICASE FOR MEIOSIS 1"/>
    <property type="match status" value="1"/>
</dbReference>
<dbReference type="AlphaFoldDB" id="A0A177WLE0"/>
<feature type="domain" description="Helicase ATP-binding" evidence="1">
    <location>
        <begin position="176"/>
        <end position="373"/>
    </location>
</feature>
<dbReference type="PROSITE" id="PS51192">
    <property type="entry name" value="HELICASE_ATP_BIND_1"/>
    <property type="match status" value="1"/>
</dbReference>
<dbReference type="Proteomes" id="UP000077115">
    <property type="component" value="Unassembled WGS sequence"/>
</dbReference>
<dbReference type="SMART" id="SM00487">
    <property type="entry name" value="DEXDc"/>
    <property type="match status" value="1"/>
</dbReference>
<dbReference type="InterPro" id="IPR027417">
    <property type="entry name" value="P-loop_NTPase"/>
</dbReference>
<dbReference type="GO" id="GO:0005524">
    <property type="term" value="F:ATP binding"/>
    <property type="evidence" value="ECO:0007669"/>
    <property type="project" value="InterPro"/>
</dbReference>
<dbReference type="GO" id="GO:0003676">
    <property type="term" value="F:nucleic acid binding"/>
    <property type="evidence" value="ECO:0007669"/>
    <property type="project" value="InterPro"/>
</dbReference>
<proteinExistence type="predicted"/>
<reference evidence="2 3" key="1">
    <citation type="submission" date="2006-10" db="EMBL/GenBank/DDBJ databases">
        <title>The Genome Sequence of Batrachochytrium dendrobatidis JEL423.</title>
        <authorList>
            <consortium name="The Broad Institute Genome Sequencing Platform"/>
            <person name="Birren B."/>
            <person name="Lander E."/>
            <person name="Galagan J."/>
            <person name="Cuomo C."/>
            <person name="Devon K."/>
            <person name="Jaffe D."/>
            <person name="Butler J."/>
            <person name="Alvarez P."/>
            <person name="Gnerre S."/>
            <person name="Grabherr M."/>
            <person name="Kleber M."/>
            <person name="Mauceli E."/>
            <person name="Brockman W."/>
            <person name="Young S."/>
            <person name="LaButti K."/>
            <person name="Sykes S."/>
            <person name="DeCaprio D."/>
            <person name="Crawford M."/>
            <person name="Koehrsen M."/>
            <person name="Engels R."/>
            <person name="Montgomery P."/>
            <person name="Pearson M."/>
            <person name="Howarth C."/>
            <person name="Larson L."/>
            <person name="White J."/>
            <person name="O'Leary S."/>
            <person name="Kodira C."/>
            <person name="Zeng Q."/>
            <person name="Yandava C."/>
            <person name="Alvarado L."/>
            <person name="Longcore J."/>
            <person name="James T."/>
        </authorList>
    </citation>
    <scope>NUCLEOTIDE SEQUENCE [LARGE SCALE GENOMIC DNA]</scope>
    <source>
        <strain evidence="2 3">JEL423</strain>
    </source>
</reference>
<dbReference type="OrthoDB" id="5575at2759"/>
<gene>
    <name evidence="2" type="ORF">BDEG_24610</name>
</gene>
<protein>
    <recommendedName>
        <fullName evidence="1">Helicase ATP-binding domain-containing protein</fullName>
    </recommendedName>
</protein>
<name>A0A177WLE0_BATDL</name>
<evidence type="ECO:0000313" key="3">
    <source>
        <dbReference type="Proteomes" id="UP000077115"/>
    </source>
</evidence>
<organism evidence="2 3">
    <name type="scientific">Batrachochytrium dendrobatidis (strain JEL423)</name>
    <dbReference type="NCBI Taxonomy" id="403673"/>
    <lineage>
        <taxon>Eukaryota</taxon>
        <taxon>Fungi</taxon>
        <taxon>Fungi incertae sedis</taxon>
        <taxon>Chytridiomycota</taxon>
        <taxon>Chytridiomycota incertae sedis</taxon>
        <taxon>Chytridiomycetes</taxon>
        <taxon>Rhizophydiales</taxon>
        <taxon>Rhizophydiales incertae sedis</taxon>
        <taxon>Batrachochytrium</taxon>
    </lineage>
</organism>
<evidence type="ECO:0000313" key="2">
    <source>
        <dbReference type="EMBL" id="OAJ40928.1"/>
    </source>
</evidence>
<dbReference type="eggNOG" id="KOG0952">
    <property type="taxonomic scope" value="Eukaryota"/>
</dbReference>
<dbReference type="SUPFAM" id="SSF52540">
    <property type="entry name" value="P-loop containing nucleoside triphosphate hydrolases"/>
    <property type="match status" value="1"/>
</dbReference>
<dbReference type="PANTHER" id="PTHR47835">
    <property type="entry name" value="HFM1, ATP DEPENDENT DNA HELICASE HOMOLOG"/>
    <property type="match status" value="1"/>
</dbReference>
<evidence type="ECO:0000259" key="1">
    <source>
        <dbReference type="PROSITE" id="PS51192"/>
    </source>
</evidence>
<sequence length="426" mass="49217">MYGLDHHHELEHYQLMEDSKLDQNVFKENIPTQFIETDSFSNYTNEYPFDMNENVNLPITQTTRSNQFTPEYNPFKLFKAEHSADPETFSPIADMSHMKLNLSSDTHSYFQNSFQGPNTQILFDSFAEFDPCHDSTTDDLDLNFTIESPNFFLPFQSSSDSTLKFNPEFHRLSPNHLIMGSKITMFATAPTGSGKTVMMELEHGGDQSKIVYISPTKALCNERVRDWQVKFKSVGLTCRELTGDTDYKQISEIQRSNIIVTTPEKWDIMTRKWRDHRHLMKMLRLVLLDEVHILKEPGRGATLEVIVSRMKAVHSEIYSLSTAEHVDSSNQDALKNVQEKYESRPIRILAVSATVPNINDIAEWLKNSDERPAELRVFGDEYRPVQLVRKVIGYPNNTNGSSFLFEQNLDFKYSIICQCIMHSYSF</sequence>